<gene>
    <name evidence="6" type="ORF">ElyMa_006544700</name>
</gene>
<name>A0AAV4I971_9GAST</name>
<dbReference type="Gene3D" id="3.80.10.10">
    <property type="entry name" value="Ribonuclease Inhibitor"/>
    <property type="match status" value="1"/>
</dbReference>
<keyword evidence="3" id="KW-0677">Repeat</keyword>
<feature type="chain" id="PRO_5043585011" evidence="5">
    <location>
        <begin position="23"/>
        <end position="233"/>
    </location>
</feature>
<dbReference type="SUPFAM" id="SSF52058">
    <property type="entry name" value="L domain-like"/>
    <property type="match status" value="1"/>
</dbReference>
<dbReference type="PANTHER" id="PTHR24366:SF161">
    <property type="entry name" value="TIR DOMAIN-CONTAINING PROTEIN"/>
    <property type="match status" value="1"/>
</dbReference>
<feature type="transmembrane region" description="Helical" evidence="4">
    <location>
        <begin position="203"/>
        <end position="232"/>
    </location>
</feature>
<dbReference type="EMBL" id="BMAT01013147">
    <property type="protein sequence ID" value="GFS06455.1"/>
    <property type="molecule type" value="Genomic_DNA"/>
</dbReference>
<dbReference type="InterPro" id="IPR001611">
    <property type="entry name" value="Leu-rich_rpt"/>
</dbReference>
<evidence type="ECO:0000256" key="5">
    <source>
        <dbReference type="SAM" id="SignalP"/>
    </source>
</evidence>
<evidence type="ECO:0000256" key="2">
    <source>
        <dbReference type="ARBA" id="ARBA00022729"/>
    </source>
</evidence>
<dbReference type="InterPro" id="IPR032675">
    <property type="entry name" value="LRR_dom_sf"/>
</dbReference>
<evidence type="ECO:0000256" key="1">
    <source>
        <dbReference type="ARBA" id="ARBA00022614"/>
    </source>
</evidence>
<keyword evidence="2 5" id="KW-0732">Signal</keyword>
<organism evidence="6 7">
    <name type="scientific">Elysia marginata</name>
    <dbReference type="NCBI Taxonomy" id="1093978"/>
    <lineage>
        <taxon>Eukaryota</taxon>
        <taxon>Metazoa</taxon>
        <taxon>Spiralia</taxon>
        <taxon>Lophotrochozoa</taxon>
        <taxon>Mollusca</taxon>
        <taxon>Gastropoda</taxon>
        <taxon>Heterobranchia</taxon>
        <taxon>Euthyneura</taxon>
        <taxon>Panpulmonata</taxon>
        <taxon>Sacoglossa</taxon>
        <taxon>Placobranchoidea</taxon>
        <taxon>Plakobranchidae</taxon>
        <taxon>Elysia</taxon>
    </lineage>
</organism>
<dbReference type="AlphaFoldDB" id="A0AAV4I971"/>
<dbReference type="Proteomes" id="UP000762676">
    <property type="component" value="Unassembled WGS sequence"/>
</dbReference>
<keyword evidence="4" id="KW-0812">Transmembrane</keyword>
<sequence>MKLPITVLVLWAGSSVIVWVTSEKTCEPYGVNSLQCRNVSRDTILQSLHSLTNGVVFAIKESHIDPFGTKEWSALSQSVEIFIEKTDLRELPAAGFGNFPCLVWLEITNSPIEVIPRQAFPNTVDSTGSHCSEDDMKSSLFHVSLHSNKIHTIEDDSFMAVSLEELNLNYNSIKYISGKFKFLTVVVVVVAVVVVVVKVEPAVVTVVVVIVVVVGLVVVKVVAAVIMVAVIIK</sequence>
<protein>
    <submittedName>
        <fullName evidence="6">Leucine-rich repeat-containing G-protein coupled receptor 4</fullName>
    </submittedName>
</protein>
<feature type="signal peptide" evidence="5">
    <location>
        <begin position="1"/>
        <end position="22"/>
    </location>
</feature>
<evidence type="ECO:0000313" key="6">
    <source>
        <dbReference type="EMBL" id="GFS06455.1"/>
    </source>
</evidence>
<keyword evidence="7" id="KW-1185">Reference proteome</keyword>
<keyword evidence="1" id="KW-0433">Leucine-rich repeat</keyword>
<keyword evidence="4" id="KW-0472">Membrane</keyword>
<evidence type="ECO:0000256" key="3">
    <source>
        <dbReference type="ARBA" id="ARBA00022737"/>
    </source>
</evidence>
<dbReference type="PROSITE" id="PS51450">
    <property type="entry name" value="LRR"/>
    <property type="match status" value="1"/>
</dbReference>
<keyword evidence="6" id="KW-0675">Receptor</keyword>
<dbReference type="PANTHER" id="PTHR24366">
    <property type="entry name" value="IG(IMMUNOGLOBULIN) AND LRR(LEUCINE RICH REPEAT) DOMAINS"/>
    <property type="match status" value="1"/>
</dbReference>
<evidence type="ECO:0000313" key="7">
    <source>
        <dbReference type="Proteomes" id="UP000762676"/>
    </source>
</evidence>
<reference evidence="6 7" key="1">
    <citation type="journal article" date="2021" name="Elife">
        <title>Chloroplast acquisition without the gene transfer in kleptoplastic sea slugs, Plakobranchus ocellatus.</title>
        <authorList>
            <person name="Maeda T."/>
            <person name="Takahashi S."/>
            <person name="Yoshida T."/>
            <person name="Shimamura S."/>
            <person name="Takaki Y."/>
            <person name="Nagai Y."/>
            <person name="Toyoda A."/>
            <person name="Suzuki Y."/>
            <person name="Arimoto A."/>
            <person name="Ishii H."/>
            <person name="Satoh N."/>
            <person name="Nishiyama T."/>
            <person name="Hasebe M."/>
            <person name="Maruyama T."/>
            <person name="Minagawa J."/>
            <person name="Obokata J."/>
            <person name="Shigenobu S."/>
        </authorList>
    </citation>
    <scope>NUCLEOTIDE SEQUENCE [LARGE SCALE GENOMIC DNA]</scope>
</reference>
<evidence type="ECO:0000256" key="4">
    <source>
        <dbReference type="SAM" id="Phobius"/>
    </source>
</evidence>
<keyword evidence="4" id="KW-1133">Transmembrane helix</keyword>
<dbReference type="Pfam" id="PF13855">
    <property type="entry name" value="LRR_8"/>
    <property type="match status" value="1"/>
</dbReference>
<feature type="transmembrane region" description="Helical" evidence="4">
    <location>
        <begin position="180"/>
        <end position="197"/>
    </location>
</feature>
<accession>A0AAV4I971</accession>
<proteinExistence type="predicted"/>
<comment type="caution">
    <text evidence="6">The sequence shown here is derived from an EMBL/GenBank/DDBJ whole genome shotgun (WGS) entry which is preliminary data.</text>
</comment>